<dbReference type="Gene3D" id="2.60.120.1440">
    <property type="match status" value="1"/>
</dbReference>
<dbReference type="InterPro" id="IPR013320">
    <property type="entry name" value="ConA-like_dom_sf"/>
</dbReference>
<dbReference type="GO" id="GO:0016989">
    <property type="term" value="F:sigma factor antagonist activity"/>
    <property type="evidence" value="ECO:0007669"/>
    <property type="project" value="TreeGrafter"/>
</dbReference>
<gene>
    <name evidence="2" type="ORF">JIN81_09880</name>
</gene>
<dbReference type="Proteomes" id="UP000658278">
    <property type="component" value="Unassembled WGS sequence"/>
</dbReference>
<dbReference type="InterPro" id="IPR012373">
    <property type="entry name" value="Ferrdict_sens_TM"/>
</dbReference>
<organism evidence="2 3">
    <name type="scientific">Haloferula rosea</name>
    <dbReference type="NCBI Taxonomy" id="490093"/>
    <lineage>
        <taxon>Bacteria</taxon>
        <taxon>Pseudomonadati</taxon>
        <taxon>Verrucomicrobiota</taxon>
        <taxon>Verrucomicrobiia</taxon>
        <taxon>Verrucomicrobiales</taxon>
        <taxon>Verrucomicrobiaceae</taxon>
        <taxon>Haloferula</taxon>
    </lineage>
</organism>
<accession>A0A934RF03</accession>
<dbReference type="RefSeq" id="WP_200278779.1">
    <property type="nucleotide sequence ID" value="NZ_JAENII010000006.1"/>
</dbReference>
<reference evidence="2" key="1">
    <citation type="submission" date="2021-01" db="EMBL/GenBank/DDBJ databases">
        <title>Modified the classification status of verrucomicrobia.</title>
        <authorList>
            <person name="Feng X."/>
        </authorList>
    </citation>
    <scope>NUCLEOTIDE SEQUENCE</scope>
    <source>
        <strain evidence="2">KCTC 22201</strain>
    </source>
</reference>
<evidence type="ECO:0000313" key="3">
    <source>
        <dbReference type="Proteomes" id="UP000658278"/>
    </source>
</evidence>
<evidence type="ECO:0000256" key="1">
    <source>
        <dbReference type="SAM" id="Phobius"/>
    </source>
</evidence>
<keyword evidence="1" id="KW-0472">Membrane</keyword>
<feature type="transmembrane region" description="Helical" evidence="1">
    <location>
        <begin position="81"/>
        <end position="100"/>
    </location>
</feature>
<evidence type="ECO:0008006" key="4">
    <source>
        <dbReference type="Google" id="ProtNLM"/>
    </source>
</evidence>
<dbReference type="PANTHER" id="PTHR30273">
    <property type="entry name" value="PERIPLASMIC SIGNAL SENSOR AND SIGMA FACTOR ACTIVATOR FECR-RELATED"/>
    <property type="match status" value="1"/>
</dbReference>
<evidence type="ECO:0000313" key="2">
    <source>
        <dbReference type="EMBL" id="MBK1827331.1"/>
    </source>
</evidence>
<sequence>MNPDEFEKSVWSLLDGSLDEEGFRKLEEFLIEQDEAQEQFVRMVDLHGILIQKLSDQGAPPSVFSMDEVVRRQKRRYFKQSAMAAAAVLVLVAMVMKGVFMKPAEPLLTIRHSEDAVFQVTHASEEDGDGGGLTLEKGSRLQLSQGGVELTLQSGVQALVRAPADLTLHDDDRIYQSLGISHFVVPPSGVGFQVQTPDLLVTDLGTEFGVISSPDELDQVHLFKGKVVVENHWGVRHKERLEGLQSRRAGPAGRLNPVDSRPELFMTSLEDKPSYLRLSFDDLKRDEFVISGNHPDAPGIRATLLDSTREDKRPGIVAGKFGKALELHGHGGCVQTNWPGISGRSPRSVAFWVKLPAEIEGPHKQRGFLTWGDTDIEAGKFELIVNRHRSIGPWGAIRFDCGKGHVVGETNLYDGEWHHVAVVMGGVVDPASGMKVQLYVDGELETITGFLRNEPDTIPGTDESSWMSVGRYLHAGSPNEGYLIGTLDELYVFSGALTQADIRQVMNGDW</sequence>
<comment type="caution">
    <text evidence="2">The sequence shown here is derived from an EMBL/GenBank/DDBJ whole genome shotgun (WGS) entry which is preliminary data.</text>
</comment>
<protein>
    <recommendedName>
        <fullName evidence="4">LamG-like jellyroll fold domain-containing protein</fullName>
    </recommendedName>
</protein>
<dbReference type="PANTHER" id="PTHR30273:SF2">
    <property type="entry name" value="PROTEIN FECR"/>
    <property type="match status" value="1"/>
</dbReference>
<proteinExistence type="predicted"/>
<dbReference type="SUPFAM" id="SSF49899">
    <property type="entry name" value="Concanavalin A-like lectins/glucanases"/>
    <property type="match status" value="1"/>
</dbReference>
<name>A0A934RF03_9BACT</name>
<dbReference type="Pfam" id="PF13385">
    <property type="entry name" value="Laminin_G_3"/>
    <property type="match status" value="1"/>
</dbReference>
<dbReference type="AlphaFoldDB" id="A0A934RF03"/>
<dbReference type="EMBL" id="JAENII010000006">
    <property type="protein sequence ID" value="MBK1827331.1"/>
    <property type="molecule type" value="Genomic_DNA"/>
</dbReference>
<keyword evidence="3" id="KW-1185">Reference proteome</keyword>
<keyword evidence="1" id="KW-0812">Transmembrane</keyword>
<dbReference type="Gene3D" id="2.60.120.200">
    <property type="match status" value="1"/>
</dbReference>
<keyword evidence="1" id="KW-1133">Transmembrane helix</keyword>